<proteinExistence type="inferred from homology"/>
<dbReference type="InterPro" id="IPR017665">
    <property type="entry name" value="Guanylate_kinase"/>
</dbReference>
<keyword evidence="7" id="KW-0067">ATP-binding</keyword>
<evidence type="ECO:0000256" key="2">
    <source>
        <dbReference type="ARBA" id="ARBA00012961"/>
    </source>
</evidence>
<dbReference type="EMBL" id="AWTR02000001">
    <property type="protein sequence ID" value="ETZ07790.1"/>
    <property type="molecule type" value="Genomic_DNA"/>
</dbReference>
<dbReference type="Proteomes" id="UP000019112">
    <property type="component" value="Unassembled WGS sequence"/>
</dbReference>
<dbReference type="Gene3D" id="3.40.50.300">
    <property type="entry name" value="P-loop containing nucleotide triphosphate hydrolases"/>
    <property type="match status" value="1"/>
</dbReference>
<dbReference type="AlphaFoldDB" id="W6TIE6"/>
<comment type="caution">
    <text evidence="10">The sequence shown here is derived from an EMBL/GenBank/DDBJ whole genome shotgun (WGS) entry which is preliminary data.</text>
</comment>
<organism evidence="10 11">
    <name type="scientific">Holospora obtusa F1</name>
    <dbReference type="NCBI Taxonomy" id="1399147"/>
    <lineage>
        <taxon>Bacteria</taxon>
        <taxon>Pseudomonadati</taxon>
        <taxon>Pseudomonadota</taxon>
        <taxon>Alphaproteobacteria</taxon>
        <taxon>Holosporales</taxon>
        <taxon>Holosporaceae</taxon>
        <taxon>Holospora</taxon>
    </lineage>
</organism>
<dbReference type="GO" id="GO:0004385">
    <property type="term" value="F:GMP kinase activity"/>
    <property type="evidence" value="ECO:0007669"/>
    <property type="project" value="UniProtKB-EC"/>
</dbReference>
<name>W6TIE6_HOLOB</name>
<comment type="similarity">
    <text evidence="1">Belongs to the guanylate kinase family.</text>
</comment>
<dbReference type="PROSITE" id="PS50052">
    <property type="entry name" value="GUANYLATE_KINASE_2"/>
    <property type="match status" value="1"/>
</dbReference>
<dbReference type="FunFam" id="3.30.63.10:FF:000002">
    <property type="entry name" value="Guanylate kinase 1"/>
    <property type="match status" value="1"/>
</dbReference>
<keyword evidence="11" id="KW-1185">Reference proteome</keyword>
<dbReference type="OrthoDB" id="9808150at2"/>
<evidence type="ECO:0000256" key="1">
    <source>
        <dbReference type="ARBA" id="ARBA00005790"/>
    </source>
</evidence>
<dbReference type="InterPro" id="IPR008145">
    <property type="entry name" value="GK/Ca_channel_bsu"/>
</dbReference>
<dbReference type="RefSeq" id="WP_021827120.1">
    <property type="nucleotide sequence ID" value="NZ_AWTR02000001.1"/>
</dbReference>
<gene>
    <name evidence="10" type="ORF">P618_200007</name>
</gene>
<dbReference type="STRING" id="1399147.P618_200007"/>
<evidence type="ECO:0000259" key="9">
    <source>
        <dbReference type="PROSITE" id="PS50052"/>
    </source>
</evidence>
<dbReference type="EC" id="2.7.4.8" evidence="2"/>
<evidence type="ECO:0000256" key="5">
    <source>
        <dbReference type="ARBA" id="ARBA00022741"/>
    </source>
</evidence>
<dbReference type="GO" id="GO:0005829">
    <property type="term" value="C:cytosol"/>
    <property type="evidence" value="ECO:0007669"/>
    <property type="project" value="TreeGrafter"/>
</dbReference>
<evidence type="ECO:0000256" key="7">
    <source>
        <dbReference type="ARBA" id="ARBA00022840"/>
    </source>
</evidence>
<keyword evidence="4" id="KW-0808">Transferase</keyword>
<evidence type="ECO:0000313" key="11">
    <source>
        <dbReference type="Proteomes" id="UP000019112"/>
    </source>
</evidence>
<dbReference type="Pfam" id="PF00625">
    <property type="entry name" value="Guanylate_kin"/>
    <property type="match status" value="1"/>
</dbReference>
<dbReference type="GO" id="GO:0005524">
    <property type="term" value="F:ATP binding"/>
    <property type="evidence" value="ECO:0007669"/>
    <property type="project" value="UniProtKB-KW"/>
</dbReference>
<keyword evidence="5" id="KW-0547">Nucleotide-binding</keyword>
<dbReference type="SUPFAM" id="SSF52540">
    <property type="entry name" value="P-loop containing nucleoside triphosphate hydrolases"/>
    <property type="match status" value="1"/>
</dbReference>
<evidence type="ECO:0000313" key="10">
    <source>
        <dbReference type="EMBL" id="ETZ07790.1"/>
    </source>
</evidence>
<dbReference type="PANTHER" id="PTHR23117:SF13">
    <property type="entry name" value="GUANYLATE KINASE"/>
    <property type="match status" value="1"/>
</dbReference>
<dbReference type="CDD" id="cd00071">
    <property type="entry name" value="GMPK"/>
    <property type="match status" value="1"/>
</dbReference>
<dbReference type="InterPro" id="IPR008144">
    <property type="entry name" value="Guanylate_kin-like_dom"/>
</dbReference>
<accession>W6TIE6</accession>
<sequence length="214" mass="24521">MPEFQNKSSNGIIFVLSAPSGTGKTSLCKHIANSLDNVCASVSVTTRASRPNEQEGKDYFFVSEADFHMHQAESRFIEWTQVHDHFYATPLDYILECFTKKKDVICALDQMGLKKLKSHSGLKGEVVSIFLVPPNRDALKARLEQRGQDSPEVISRRLLASGFEMEQWIHYDYIVFNDDFFVAASEITTIIRAEKLKNVRQCSRVKKIVEEWRR</sequence>
<dbReference type="InterPro" id="IPR027417">
    <property type="entry name" value="P-loop_NTPase"/>
</dbReference>
<evidence type="ECO:0000256" key="6">
    <source>
        <dbReference type="ARBA" id="ARBA00022777"/>
    </source>
</evidence>
<dbReference type="NCBIfam" id="TIGR03263">
    <property type="entry name" value="guanyl_kin"/>
    <property type="match status" value="1"/>
</dbReference>
<evidence type="ECO:0000256" key="8">
    <source>
        <dbReference type="ARBA" id="ARBA00030128"/>
    </source>
</evidence>
<dbReference type="InterPro" id="IPR020590">
    <property type="entry name" value="Guanylate_kinase_CS"/>
</dbReference>
<keyword evidence="6 10" id="KW-0418">Kinase</keyword>
<reference evidence="10 11" key="1">
    <citation type="journal article" date="2014" name="FEMS Microbiol. Lett.">
        <title>Draft genome sequences of three Holospora species (Holospora obtusa, Holospora undulata, and Holospora elegans), endonuclear symbiotic bacteria of the ciliate Paramecium caudatum.</title>
        <authorList>
            <person name="Dohra H."/>
            <person name="Tanaka K."/>
            <person name="Suzuki T."/>
            <person name="Fujishima M."/>
            <person name="Suzuki H."/>
        </authorList>
    </citation>
    <scope>NUCLEOTIDE SEQUENCE [LARGE SCALE GENOMIC DNA]</scope>
    <source>
        <strain evidence="10 11">F1</strain>
    </source>
</reference>
<evidence type="ECO:0000256" key="4">
    <source>
        <dbReference type="ARBA" id="ARBA00022679"/>
    </source>
</evidence>
<protein>
    <recommendedName>
        <fullName evidence="3">Guanylate kinase</fullName>
        <ecNumber evidence="2">2.7.4.8</ecNumber>
    </recommendedName>
    <alternativeName>
        <fullName evidence="8">GMP kinase</fullName>
    </alternativeName>
</protein>
<dbReference type="PANTHER" id="PTHR23117">
    <property type="entry name" value="GUANYLATE KINASE-RELATED"/>
    <property type="match status" value="1"/>
</dbReference>
<dbReference type="Gene3D" id="3.30.63.10">
    <property type="entry name" value="Guanylate Kinase phosphate binding domain"/>
    <property type="match status" value="1"/>
</dbReference>
<evidence type="ECO:0000256" key="3">
    <source>
        <dbReference type="ARBA" id="ARBA00016296"/>
    </source>
</evidence>
<feature type="domain" description="Guanylate kinase-like" evidence="9">
    <location>
        <begin position="11"/>
        <end position="192"/>
    </location>
</feature>
<dbReference type="eggNOG" id="COG0194">
    <property type="taxonomic scope" value="Bacteria"/>
</dbReference>
<dbReference type="PROSITE" id="PS00856">
    <property type="entry name" value="GUANYLATE_KINASE_1"/>
    <property type="match status" value="1"/>
</dbReference>
<dbReference type="SMART" id="SM00072">
    <property type="entry name" value="GuKc"/>
    <property type="match status" value="1"/>
</dbReference>